<reference evidence="14" key="1">
    <citation type="submission" date="2020-11" db="EMBL/GenBank/DDBJ databases">
        <authorList>
            <person name="Tran Van P."/>
        </authorList>
    </citation>
    <scope>NUCLEOTIDE SEQUENCE</scope>
</reference>
<keyword evidence="3" id="KW-0963">Cytoplasm</keyword>
<comment type="subcellular location">
    <subcellularLocation>
        <location evidence="2">Cytoplasm</location>
    </subcellularLocation>
    <subcellularLocation>
        <location evidence="1">Nucleus</location>
    </subcellularLocation>
</comment>
<dbReference type="GO" id="GO:0008270">
    <property type="term" value="F:zinc ion binding"/>
    <property type="evidence" value="ECO:0007669"/>
    <property type="project" value="UniProtKB-KW"/>
</dbReference>
<dbReference type="EMBL" id="CAJPEV010000238">
    <property type="protein sequence ID" value="CAG0882810.1"/>
    <property type="molecule type" value="Genomic_DNA"/>
</dbReference>
<feature type="region of interest" description="Disordered" evidence="13">
    <location>
        <begin position="1"/>
        <end position="27"/>
    </location>
</feature>
<dbReference type="GO" id="GO:0042254">
    <property type="term" value="P:ribosome biogenesis"/>
    <property type="evidence" value="ECO:0007669"/>
    <property type="project" value="UniProtKB-KW"/>
</dbReference>
<keyword evidence="7" id="KW-0862">Zinc</keyword>
<dbReference type="GO" id="GO:0005634">
    <property type="term" value="C:nucleus"/>
    <property type="evidence" value="ECO:0007669"/>
    <property type="project" value="UniProtKB-SubCell"/>
</dbReference>
<evidence type="ECO:0000256" key="3">
    <source>
        <dbReference type="ARBA" id="ARBA00022490"/>
    </source>
</evidence>
<evidence type="ECO:0000256" key="11">
    <source>
        <dbReference type="ARBA" id="ARBA00065398"/>
    </source>
</evidence>
<evidence type="ECO:0000256" key="12">
    <source>
        <dbReference type="ARBA" id="ARBA00068297"/>
    </source>
</evidence>
<feature type="compositionally biased region" description="Basic residues" evidence="13">
    <location>
        <begin position="1"/>
        <end position="11"/>
    </location>
</feature>
<keyword evidence="4" id="KW-0690">Ribosome biogenesis</keyword>
<comment type="similarity">
    <text evidence="9">Belongs to the ZNF593/BUD20 C2H2-type zinc-finger protein family.</text>
</comment>
<dbReference type="PANTHER" id="PTHR46095">
    <property type="entry name" value="ZINC FINGER PROTEIN 593"/>
    <property type="match status" value="1"/>
</dbReference>
<evidence type="ECO:0000313" key="15">
    <source>
        <dbReference type="Proteomes" id="UP000677054"/>
    </source>
</evidence>
<name>A0A7R8X3X3_9CRUS</name>
<evidence type="ECO:0000256" key="8">
    <source>
        <dbReference type="ARBA" id="ARBA00023242"/>
    </source>
</evidence>
<evidence type="ECO:0000313" key="14">
    <source>
        <dbReference type="EMBL" id="CAD7242247.1"/>
    </source>
</evidence>
<dbReference type="GO" id="GO:0005737">
    <property type="term" value="C:cytoplasm"/>
    <property type="evidence" value="ECO:0007669"/>
    <property type="project" value="UniProtKB-SubCell"/>
</dbReference>
<organism evidence="14">
    <name type="scientific">Darwinula stevensoni</name>
    <dbReference type="NCBI Taxonomy" id="69355"/>
    <lineage>
        <taxon>Eukaryota</taxon>
        <taxon>Metazoa</taxon>
        <taxon>Ecdysozoa</taxon>
        <taxon>Arthropoda</taxon>
        <taxon>Crustacea</taxon>
        <taxon>Oligostraca</taxon>
        <taxon>Ostracoda</taxon>
        <taxon>Podocopa</taxon>
        <taxon>Podocopida</taxon>
        <taxon>Darwinulocopina</taxon>
        <taxon>Darwinuloidea</taxon>
        <taxon>Darwinulidae</taxon>
        <taxon>Darwinula</taxon>
    </lineage>
</organism>
<keyword evidence="6" id="KW-0863">Zinc-finger</keyword>
<dbReference type="PANTHER" id="PTHR46095:SF1">
    <property type="entry name" value="ZINC FINGER PROTEIN 593"/>
    <property type="match status" value="1"/>
</dbReference>
<comment type="function">
    <text evidence="10">Involved in pre-60S ribosomal particles maturation by promoting the nuclear export of the 60S ribosome.</text>
</comment>
<evidence type="ECO:0000256" key="6">
    <source>
        <dbReference type="ARBA" id="ARBA00022771"/>
    </source>
</evidence>
<sequence length="133" mass="15610">MPGPQRRRKYHRGDTHLKKGWRTKRRKKDLDQIDEDLKPKNADILLNQPVDLDLPGSGQHYCLHCAYFVDESTMQKHFTSKVHKRRMKALEDEPYSIEESERAAGMGSYIPPKKRKITTQETKKMEDEDESPS</sequence>
<comment type="subunit">
    <text evidence="11">Associates with pre-60S ribosomal particles; released from the pre-60S particle very early in the cytoplasm.</text>
</comment>
<evidence type="ECO:0000256" key="9">
    <source>
        <dbReference type="ARBA" id="ARBA00038064"/>
    </source>
</evidence>
<evidence type="ECO:0000256" key="7">
    <source>
        <dbReference type="ARBA" id="ARBA00022833"/>
    </source>
</evidence>
<feature type="compositionally biased region" description="Basic residues" evidence="13">
    <location>
        <begin position="18"/>
        <end position="27"/>
    </location>
</feature>
<dbReference type="InterPro" id="IPR051879">
    <property type="entry name" value="C2H2-ZF_Maturation_Protein"/>
</dbReference>
<keyword evidence="8" id="KW-0539">Nucleus</keyword>
<protein>
    <recommendedName>
        <fullName evidence="12">Zinc finger protein 593 homolog</fullName>
    </recommendedName>
</protein>
<evidence type="ECO:0000256" key="10">
    <source>
        <dbReference type="ARBA" id="ARBA00057732"/>
    </source>
</evidence>
<dbReference type="FunFam" id="3.30.160.60:FF:000299">
    <property type="entry name" value="Zinc finger protein 593"/>
    <property type="match status" value="1"/>
</dbReference>
<feature type="region of interest" description="Disordered" evidence="13">
    <location>
        <begin position="98"/>
        <end position="133"/>
    </location>
</feature>
<dbReference type="Gene3D" id="3.30.160.60">
    <property type="entry name" value="Classic Zinc Finger"/>
    <property type="match status" value="1"/>
</dbReference>
<dbReference type="SUPFAM" id="SSF57667">
    <property type="entry name" value="beta-beta-alpha zinc fingers"/>
    <property type="match status" value="1"/>
</dbReference>
<gene>
    <name evidence="14" type="ORF">DSTB1V02_LOCUS2218</name>
</gene>
<keyword evidence="5" id="KW-0479">Metal-binding</keyword>
<dbReference type="GO" id="GO:0043021">
    <property type="term" value="F:ribonucleoprotein complex binding"/>
    <property type="evidence" value="ECO:0007669"/>
    <property type="project" value="UniProtKB-ARBA"/>
</dbReference>
<evidence type="ECO:0000256" key="5">
    <source>
        <dbReference type="ARBA" id="ARBA00022723"/>
    </source>
</evidence>
<dbReference type="AlphaFoldDB" id="A0A7R8X3X3"/>
<dbReference type="Proteomes" id="UP000677054">
    <property type="component" value="Unassembled WGS sequence"/>
</dbReference>
<keyword evidence="15" id="KW-1185">Reference proteome</keyword>
<proteinExistence type="inferred from homology"/>
<dbReference type="InterPro" id="IPR036236">
    <property type="entry name" value="Znf_C2H2_sf"/>
</dbReference>
<evidence type="ECO:0000256" key="13">
    <source>
        <dbReference type="SAM" id="MobiDB-lite"/>
    </source>
</evidence>
<evidence type="ECO:0000256" key="2">
    <source>
        <dbReference type="ARBA" id="ARBA00004496"/>
    </source>
</evidence>
<evidence type="ECO:0000256" key="4">
    <source>
        <dbReference type="ARBA" id="ARBA00022517"/>
    </source>
</evidence>
<dbReference type="EMBL" id="LR899755">
    <property type="protein sequence ID" value="CAD7242247.1"/>
    <property type="molecule type" value="Genomic_DNA"/>
</dbReference>
<accession>A0A7R8X3X3</accession>
<evidence type="ECO:0000256" key="1">
    <source>
        <dbReference type="ARBA" id="ARBA00004123"/>
    </source>
</evidence>
<dbReference type="OrthoDB" id="24683at2759"/>